<reference evidence="1 2" key="1">
    <citation type="submission" date="2019-12" db="EMBL/GenBank/DDBJ databases">
        <title>Genome sequencing and assembly of endphytes of Porphyra tenera.</title>
        <authorList>
            <person name="Park J.M."/>
            <person name="Shin R."/>
            <person name="Jo S.H."/>
        </authorList>
    </citation>
    <scope>NUCLEOTIDE SEQUENCE [LARGE SCALE GENOMIC DNA]</scope>
    <source>
        <strain evidence="1 2">GPM4</strain>
    </source>
</reference>
<proteinExistence type="predicted"/>
<evidence type="ECO:0000313" key="1">
    <source>
        <dbReference type="EMBL" id="QHJ11633.1"/>
    </source>
</evidence>
<accession>A0A857JI70</accession>
<dbReference type="AlphaFoldDB" id="A0A857JI70"/>
<name>A0A857JI70_9ALTE</name>
<evidence type="ECO:0000313" key="2">
    <source>
        <dbReference type="Proteomes" id="UP000464524"/>
    </source>
</evidence>
<protein>
    <submittedName>
        <fullName evidence="1">Uncharacterized protein</fullName>
    </submittedName>
</protein>
<gene>
    <name evidence="1" type="ORF">FX988_01868</name>
</gene>
<organism evidence="1 2">
    <name type="scientific">Paraglaciecola mesophila</name>
    <dbReference type="NCBI Taxonomy" id="197222"/>
    <lineage>
        <taxon>Bacteria</taxon>
        <taxon>Pseudomonadati</taxon>
        <taxon>Pseudomonadota</taxon>
        <taxon>Gammaproteobacteria</taxon>
        <taxon>Alteromonadales</taxon>
        <taxon>Alteromonadaceae</taxon>
        <taxon>Paraglaciecola</taxon>
    </lineage>
</organism>
<dbReference type="KEGG" id="pmes:FX988_01868"/>
<dbReference type="Proteomes" id="UP000464524">
    <property type="component" value="Chromosome"/>
</dbReference>
<dbReference type="EMBL" id="CP047656">
    <property type="protein sequence ID" value="QHJ11633.1"/>
    <property type="molecule type" value="Genomic_DNA"/>
</dbReference>
<sequence>MSDLLQDLQWRYATKKFDSSKVVAQEKVEFTLYQFH</sequence>
<keyword evidence="2" id="KW-1185">Reference proteome</keyword>